<gene>
    <name evidence="9" type="ORF">BP5553_01726</name>
</gene>
<dbReference type="GO" id="GO:0008865">
    <property type="term" value="F:fructokinase activity"/>
    <property type="evidence" value="ECO:0007669"/>
    <property type="project" value="TreeGrafter"/>
</dbReference>
<feature type="domain" description="Hexokinase C-terminal" evidence="8">
    <location>
        <begin position="274"/>
        <end position="525"/>
    </location>
</feature>
<proteinExistence type="inferred from homology"/>
<keyword evidence="10" id="KW-1185">Reference proteome</keyword>
<dbReference type="PANTHER" id="PTHR19443:SF24">
    <property type="entry name" value="PHOSPHOTRANSFERASE"/>
    <property type="match status" value="1"/>
</dbReference>
<dbReference type="GO" id="GO:0004340">
    <property type="term" value="F:glucokinase activity"/>
    <property type="evidence" value="ECO:0007669"/>
    <property type="project" value="TreeGrafter"/>
</dbReference>
<comment type="similarity">
    <text evidence="1 6">Belongs to the hexokinase family.</text>
</comment>
<dbReference type="GO" id="GO:0005536">
    <property type="term" value="F:D-glucose binding"/>
    <property type="evidence" value="ECO:0007669"/>
    <property type="project" value="InterPro"/>
</dbReference>
<evidence type="ECO:0000256" key="3">
    <source>
        <dbReference type="ARBA" id="ARBA00022741"/>
    </source>
</evidence>
<feature type="domain" description="Hexokinase N-terminal" evidence="7">
    <location>
        <begin position="81"/>
        <end position="267"/>
    </location>
</feature>
<evidence type="ECO:0000256" key="1">
    <source>
        <dbReference type="ARBA" id="ARBA00009225"/>
    </source>
</evidence>
<sequence>MQPFIATMYKVRQAFYAAIIKSLLRTKSLLQTIFNIWISPPVIKGENVDEDGAICGGKVLLLSPFLVDVAKAFEESKKSSVLMALSNGLRDQFGESLLDNPLNMLPSYNHQLPSGDERGTYLALDVGGSTFRIALIELSGRKSESIGTTILKRDSFKITNDVKQLKGMLFFDWMAERMGETLSGQQEGHDMSEVPLSMGMSWSFPIEQTSLRSGLLQGMGKGFLAAHGLLGHDLGDLIQDSCSRKGLNVQLNAIVNDSSATLLSKAYLDQTTRFAVILGTGTNAAVHLPVHIFSPPKFGIRPASWHDSATHVIVNTELSMFGRGILPYTRWDKALIAGHPRPEFQPLEHFVSGGYLGEIVRLILVEGIQTAGLFGGVVPPSLKEPYSLETETLSHIESDISPTLSSAQQLFLSRHPTTHPPTLADMRALRAIASLVSHRACGVLAAGIHALWQLRNDAESITAQSSSHTLVAYNGSVLENYPGFRVSCQKQLDDLVEASGSKKGVIELMYAEESSLLGAAVAVACIDG</sequence>
<dbReference type="STRING" id="2656787.A0A370U1V0"/>
<dbReference type="GO" id="GO:0006096">
    <property type="term" value="P:glycolytic process"/>
    <property type="evidence" value="ECO:0007669"/>
    <property type="project" value="UniProtKB-UniPathway"/>
</dbReference>
<keyword evidence="3 6" id="KW-0547">Nucleotide-binding</keyword>
<keyword evidence="4 6" id="KW-0418">Kinase</keyword>
<keyword evidence="2 6" id="KW-0808">Transferase</keyword>
<dbReference type="AlphaFoldDB" id="A0A370U1V0"/>
<dbReference type="GO" id="GO:0006013">
    <property type="term" value="P:mannose metabolic process"/>
    <property type="evidence" value="ECO:0007669"/>
    <property type="project" value="TreeGrafter"/>
</dbReference>
<name>A0A370U1V0_9HELO</name>
<dbReference type="Pfam" id="PF00349">
    <property type="entry name" value="Hexokinase_1"/>
    <property type="match status" value="1"/>
</dbReference>
<organism evidence="9 10">
    <name type="scientific">Venustampulla echinocandica</name>
    <dbReference type="NCBI Taxonomy" id="2656787"/>
    <lineage>
        <taxon>Eukaryota</taxon>
        <taxon>Fungi</taxon>
        <taxon>Dikarya</taxon>
        <taxon>Ascomycota</taxon>
        <taxon>Pezizomycotina</taxon>
        <taxon>Leotiomycetes</taxon>
        <taxon>Helotiales</taxon>
        <taxon>Pleuroascaceae</taxon>
        <taxon>Venustampulla</taxon>
    </lineage>
</organism>
<dbReference type="EMBL" id="NPIC01000001">
    <property type="protein sequence ID" value="RDL41747.1"/>
    <property type="molecule type" value="Genomic_DNA"/>
</dbReference>
<dbReference type="EC" id="2.7.1.-" evidence="6"/>
<evidence type="ECO:0000256" key="5">
    <source>
        <dbReference type="ARBA" id="ARBA00022840"/>
    </source>
</evidence>
<evidence type="ECO:0000256" key="4">
    <source>
        <dbReference type="ARBA" id="ARBA00022777"/>
    </source>
</evidence>
<protein>
    <recommendedName>
        <fullName evidence="6">Phosphotransferase</fullName>
        <ecNumber evidence="6">2.7.1.-</ecNumber>
    </recommendedName>
</protein>
<dbReference type="GO" id="GO:0006006">
    <property type="term" value="P:glucose metabolic process"/>
    <property type="evidence" value="ECO:0007669"/>
    <property type="project" value="TreeGrafter"/>
</dbReference>
<evidence type="ECO:0000256" key="6">
    <source>
        <dbReference type="RuleBase" id="RU362007"/>
    </source>
</evidence>
<dbReference type="PRINTS" id="PR00475">
    <property type="entry name" value="HEXOKINASE"/>
</dbReference>
<dbReference type="GO" id="GO:0001678">
    <property type="term" value="P:intracellular glucose homeostasis"/>
    <property type="evidence" value="ECO:0007669"/>
    <property type="project" value="InterPro"/>
</dbReference>
<dbReference type="GO" id="GO:0019158">
    <property type="term" value="F:mannokinase activity"/>
    <property type="evidence" value="ECO:0007669"/>
    <property type="project" value="TreeGrafter"/>
</dbReference>
<comment type="caution">
    <text evidence="9">The sequence shown here is derived from an EMBL/GenBank/DDBJ whole genome shotgun (WGS) entry which is preliminary data.</text>
</comment>
<keyword evidence="5 6" id="KW-0067">ATP-binding</keyword>
<dbReference type="OrthoDB" id="419537at2759"/>
<dbReference type="RefSeq" id="XP_031874403.1">
    <property type="nucleotide sequence ID" value="XM_032010349.1"/>
</dbReference>
<reference evidence="9 10" key="1">
    <citation type="journal article" date="2018" name="IMA Fungus">
        <title>IMA Genome-F 9: Draft genome sequence of Annulohypoxylon stygium, Aspergillus mulundensis, Berkeleyomyces basicola (syn. Thielaviopsis basicola), Ceratocystis smalleyi, two Cercospora beticola strains, Coleophoma cylindrospora, Fusarium fracticaudum, Phialophora cf. hyalina, and Morchella septimelata.</title>
        <authorList>
            <person name="Wingfield B.D."/>
            <person name="Bills G.F."/>
            <person name="Dong Y."/>
            <person name="Huang W."/>
            <person name="Nel W.J."/>
            <person name="Swalarsk-Parry B.S."/>
            <person name="Vaghefi N."/>
            <person name="Wilken P.M."/>
            <person name="An Z."/>
            <person name="de Beer Z.W."/>
            <person name="De Vos L."/>
            <person name="Chen L."/>
            <person name="Duong T.A."/>
            <person name="Gao Y."/>
            <person name="Hammerbacher A."/>
            <person name="Kikkert J.R."/>
            <person name="Li Y."/>
            <person name="Li H."/>
            <person name="Li K."/>
            <person name="Li Q."/>
            <person name="Liu X."/>
            <person name="Ma X."/>
            <person name="Naidoo K."/>
            <person name="Pethybridge S.J."/>
            <person name="Sun J."/>
            <person name="Steenkamp E.T."/>
            <person name="van der Nest M.A."/>
            <person name="van Wyk S."/>
            <person name="Wingfield M.J."/>
            <person name="Xiong C."/>
            <person name="Yue Q."/>
            <person name="Zhang X."/>
        </authorList>
    </citation>
    <scope>NUCLEOTIDE SEQUENCE [LARGE SCALE GENOMIC DNA]</scope>
    <source>
        <strain evidence="9 10">BP 5553</strain>
    </source>
</reference>
<dbReference type="Gene3D" id="3.40.367.20">
    <property type="match status" value="1"/>
</dbReference>
<dbReference type="Proteomes" id="UP000254866">
    <property type="component" value="Unassembled WGS sequence"/>
</dbReference>
<dbReference type="PANTHER" id="PTHR19443">
    <property type="entry name" value="HEXOKINASE"/>
    <property type="match status" value="1"/>
</dbReference>
<dbReference type="Gene3D" id="3.30.420.40">
    <property type="match status" value="1"/>
</dbReference>
<accession>A0A370U1V0</accession>
<keyword evidence="6" id="KW-0324">Glycolysis</keyword>
<dbReference type="GO" id="GO:0005829">
    <property type="term" value="C:cytosol"/>
    <property type="evidence" value="ECO:0007669"/>
    <property type="project" value="TreeGrafter"/>
</dbReference>
<dbReference type="GO" id="GO:0005524">
    <property type="term" value="F:ATP binding"/>
    <property type="evidence" value="ECO:0007669"/>
    <property type="project" value="UniProtKB-UniRule"/>
</dbReference>
<evidence type="ECO:0000313" key="10">
    <source>
        <dbReference type="Proteomes" id="UP000254866"/>
    </source>
</evidence>
<evidence type="ECO:0000256" key="2">
    <source>
        <dbReference type="ARBA" id="ARBA00022679"/>
    </source>
</evidence>
<evidence type="ECO:0000259" key="8">
    <source>
        <dbReference type="Pfam" id="PF03727"/>
    </source>
</evidence>
<dbReference type="InterPro" id="IPR043129">
    <property type="entry name" value="ATPase_NBD"/>
</dbReference>
<dbReference type="FunFam" id="3.40.367.20:FF:000011">
    <property type="entry name" value="Phosphotransferase"/>
    <property type="match status" value="1"/>
</dbReference>
<dbReference type="InterPro" id="IPR022672">
    <property type="entry name" value="Hexokinase_N"/>
</dbReference>
<dbReference type="UniPathway" id="UPA00109">
    <property type="reaction ID" value="UER00180"/>
</dbReference>
<dbReference type="InterPro" id="IPR001312">
    <property type="entry name" value="Hexokinase"/>
</dbReference>
<dbReference type="SUPFAM" id="SSF53067">
    <property type="entry name" value="Actin-like ATPase domain"/>
    <property type="match status" value="2"/>
</dbReference>
<dbReference type="Pfam" id="PF03727">
    <property type="entry name" value="Hexokinase_2"/>
    <property type="match status" value="1"/>
</dbReference>
<dbReference type="GO" id="GO:0005739">
    <property type="term" value="C:mitochondrion"/>
    <property type="evidence" value="ECO:0007669"/>
    <property type="project" value="TreeGrafter"/>
</dbReference>
<evidence type="ECO:0000313" key="9">
    <source>
        <dbReference type="EMBL" id="RDL41747.1"/>
    </source>
</evidence>
<evidence type="ECO:0000259" key="7">
    <source>
        <dbReference type="Pfam" id="PF00349"/>
    </source>
</evidence>
<dbReference type="PROSITE" id="PS51748">
    <property type="entry name" value="HEXOKINASE_2"/>
    <property type="match status" value="1"/>
</dbReference>
<dbReference type="GeneID" id="43594575"/>
<dbReference type="InterPro" id="IPR022673">
    <property type="entry name" value="Hexokinase_C"/>
</dbReference>